<feature type="compositionally biased region" description="Polar residues" evidence="2">
    <location>
        <begin position="532"/>
        <end position="554"/>
    </location>
</feature>
<feature type="compositionally biased region" description="Polar residues" evidence="2">
    <location>
        <begin position="471"/>
        <end position="481"/>
    </location>
</feature>
<feature type="region of interest" description="Disordered" evidence="2">
    <location>
        <begin position="422"/>
        <end position="451"/>
    </location>
</feature>
<accession>A0A819EMS4</accession>
<gene>
    <name evidence="4" type="ORF">UXM345_LOCUS7985</name>
    <name evidence="3" type="ORF">XDN619_LOCUS34108</name>
</gene>
<feature type="compositionally biased region" description="Low complexity" evidence="2">
    <location>
        <begin position="433"/>
        <end position="451"/>
    </location>
</feature>
<feature type="coiled-coil region" evidence="1">
    <location>
        <begin position="220"/>
        <end position="283"/>
    </location>
</feature>
<dbReference type="Proteomes" id="UP000663842">
    <property type="component" value="Unassembled WGS sequence"/>
</dbReference>
<evidence type="ECO:0000313" key="5">
    <source>
        <dbReference type="Proteomes" id="UP000663842"/>
    </source>
</evidence>
<proteinExistence type="predicted"/>
<organism evidence="4 5">
    <name type="scientific">Rotaria magnacalcarata</name>
    <dbReference type="NCBI Taxonomy" id="392030"/>
    <lineage>
        <taxon>Eukaryota</taxon>
        <taxon>Metazoa</taxon>
        <taxon>Spiralia</taxon>
        <taxon>Gnathifera</taxon>
        <taxon>Rotifera</taxon>
        <taxon>Eurotatoria</taxon>
        <taxon>Bdelloidea</taxon>
        <taxon>Philodinida</taxon>
        <taxon>Philodinidae</taxon>
        <taxon>Rotaria</taxon>
    </lineage>
</organism>
<sequence>MIDDINKNLMQQLNKRLELIIEHNKSLKCNLNSRNDLVNKTLTDLTQRYRIRNNYYRKKFPSLLHDLSILKSNEKHFQSVEKRYYQSIKFYKNISNIQSSINIKQYDEQLQQSTIILDDLKTNISQYENSIEQSKQEFIQQNEQIKDSTNKLSQIQYEQHRIQSDIKQLKQNILFEKNLYSQEKEFYSNLKTASHLASKKLCLEEKHEYVDQCYQQQQILSKEEITLKNLLKNIKDSNQNKLNQCHTEHNHLSKEISRTKFGIRQKRTDLLQLQHQLSDYKTKSKMNQIVMNQSKTRTLFAPPPPSTTTTTTTTTITSNKEEIIHKSAPLINKLKTALLYAEQHQQQHPLSVESTNKSEQNELQQFSRVNMANLQTTSLTISSSYSIDVPTTNSEQSLGPNLQSRLEALEVAMGVRLNVAKRQGRHSLSNTASSSPMQLSPTSSSTTTINTSLSNSLSISTRHNIPLRTGQGVQRSASSCDAENRPGPIKRLKPSCPNENSSVPSTSSTVAAIATIKKYPPSVRRPLPIPNMTPTLPNQSKQSTPIKQRSSPMDTSSPRLSRSSTASSNSSSNSSNYRTPIGSNSPKIPASPLPKQILNSSTPNKSAALVRKRALSIFGEQFSDDIIKINLLWIDLKELDNDSRSEVILQFGSIENFLREQNLFFTTQKKLKLASKNKTIINRSRFHLSIMKKDRLELL</sequence>
<evidence type="ECO:0000313" key="4">
    <source>
        <dbReference type="EMBL" id="CAF3853889.1"/>
    </source>
</evidence>
<protein>
    <submittedName>
        <fullName evidence="4">Uncharacterized protein</fullName>
    </submittedName>
</protein>
<keyword evidence="1" id="KW-0175">Coiled coil</keyword>
<evidence type="ECO:0000313" key="3">
    <source>
        <dbReference type="EMBL" id="CAF2227027.1"/>
    </source>
</evidence>
<evidence type="ECO:0000256" key="2">
    <source>
        <dbReference type="SAM" id="MobiDB-lite"/>
    </source>
</evidence>
<evidence type="ECO:0000256" key="1">
    <source>
        <dbReference type="SAM" id="Coils"/>
    </source>
</evidence>
<dbReference type="Proteomes" id="UP000663887">
    <property type="component" value="Unassembled WGS sequence"/>
</dbReference>
<feature type="compositionally biased region" description="Low complexity" evidence="2">
    <location>
        <begin position="555"/>
        <end position="579"/>
    </location>
</feature>
<name>A0A819EMS4_9BILA</name>
<comment type="caution">
    <text evidence="4">The sequence shown here is derived from an EMBL/GenBank/DDBJ whole genome shotgun (WGS) entry which is preliminary data.</text>
</comment>
<dbReference type="AlphaFoldDB" id="A0A819EMS4"/>
<dbReference type="EMBL" id="CAJOBF010000683">
    <property type="protein sequence ID" value="CAF3853889.1"/>
    <property type="molecule type" value="Genomic_DNA"/>
</dbReference>
<feature type="region of interest" description="Disordered" evidence="2">
    <location>
        <begin position="521"/>
        <end position="601"/>
    </location>
</feature>
<feature type="coiled-coil region" evidence="1">
    <location>
        <begin position="103"/>
        <end position="151"/>
    </location>
</feature>
<reference evidence="4" key="1">
    <citation type="submission" date="2021-02" db="EMBL/GenBank/DDBJ databases">
        <authorList>
            <person name="Nowell W R."/>
        </authorList>
    </citation>
    <scope>NUCLEOTIDE SEQUENCE</scope>
</reference>
<feature type="region of interest" description="Disordered" evidence="2">
    <location>
        <begin position="467"/>
        <end position="508"/>
    </location>
</feature>
<dbReference type="EMBL" id="CAJNRG010017456">
    <property type="protein sequence ID" value="CAF2227027.1"/>
    <property type="molecule type" value="Genomic_DNA"/>
</dbReference>